<keyword evidence="2" id="KW-0732">Signal</keyword>
<dbReference type="InterPro" id="IPR029058">
    <property type="entry name" value="AB_hydrolase_fold"/>
</dbReference>
<reference evidence="3" key="1">
    <citation type="submission" date="2020-07" db="EMBL/GenBank/DDBJ databases">
        <title>The High-quality genome of the commercially important snow crab, Chionoecetes opilio.</title>
        <authorList>
            <person name="Jeong J.-H."/>
            <person name="Ryu S."/>
        </authorList>
    </citation>
    <scope>NUCLEOTIDE SEQUENCE</scope>
    <source>
        <strain evidence="3">MADBK_172401_WGS</strain>
        <tissue evidence="3">Digestive gland</tissue>
    </source>
</reference>
<feature type="compositionally biased region" description="Pro residues" evidence="1">
    <location>
        <begin position="137"/>
        <end position="154"/>
    </location>
</feature>
<evidence type="ECO:0000256" key="2">
    <source>
        <dbReference type="SAM" id="SignalP"/>
    </source>
</evidence>
<dbReference type="Proteomes" id="UP000770661">
    <property type="component" value="Unassembled WGS sequence"/>
</dbReference>
<dbReference type="EMBL" id="JACEEZ010023973">
    <property type="protein sequence ID" value="KAG0710651.1"/>
    <property type="molecule type" value="Genomic_DNA"/>
</dbReference>
<feature type="chain" id="PRO_5035168456" evidence="2">
    <location>
        <begin position="18"/>
        <end position="154"/>
    </location>
</feature>
<evidence type="ECO:0000313" key="4">
    <source>
        <dbReference type="Proteomes" id="UP000770661"/>
    </source>
</evidence>
<evidence type="ECO:0000256" key="1">
    <source>
        <dbReference type="SAM" id="MobiDB-lite"/>
    </source>
</evidence>
<keyword evidence="4" id="KW-1185">Reference proteome</keyword>
<proteinExistence type="predicted"/>
<gene>
    <name evidence="3" type="ORF">GWK47_022348</name>
</gene>
<feature type="signal peptide" evidence="2">
    <location>
        <begin position="1"/>
        <end position="17"/>
    </location>
</feature>
<organism evidence="3 4">
    <name type="scientific">Chionoecetes opilio</name>
    <name type="common">Atlantic snow crab</name>
    <name type="synonym">Cancer opilio</name>
    <dbReference type="NCBI Taxonomy" id="41210"/>
    <lineage>
        <taxon>Eukaryota</taxon>
        <taxon>Metazoa</taxon>
        <taxon>Ecdysozoa</taxon>
        <taxon>Arthropoda</taxon>
        <taxon>Crustacea</taxon>
        <taxon>Multicrustacea</taxon>
        <taxon>Malacostraca</taxon>
        <taxon>Eumalacostraca</taxon>
        <taxon>Eucarida</taxon>
        <taxon>Decapoda</taxon>
        <taxon>Pleocyemata</taxon>
        <taxon>Brachyura</taxon>
        <taxon>Eubrachyura</taxon>
        <taxon>Majoidea</taxon>
        <taxon>Majidae</taxon>
        <taxon>Chionoecetes</taxon>
    </lineage>
</organism>
<evidence type="ECO:0000313" key="3">
    <source>
        <dbReference type="EMBL" id="KAG0710651.1"/>
    </source>
</evidence>
<accession>A0A8J4XQP5</accession>
<dbReference type="AlphaFoldDB" id="A0A8J4XQP5"/>
<protein>
    <submittedName>
        <fullName evidence="3">Uncharacterized protein</fullName>
    </submittedName>
</protein>
<name>A0A8J4XQP5_CHIOP</name>
<feature type="region of interest" description="Disordered" evidence="1">
    <location>
        <begin position="134"/>
        <end position="154"/>
    </location>
</feature>
<dbReference type="Gene3D" id="3.40.50.1820">
    <property type="entry name" value="alpha/beta hydrolase"/>
    <property type="match status" value="1"/>
</dbReference>
<sequence>MLYQACLASLLVAAAVASFVDLHDPNHDIPSHLLLVRPRTRASACQDDLRKIRYLLWTRSNADDYAYYQLLPFHLDSLRASPLVPSLPTYVLYHGFNDMGLVEWITRSKTGEATIIYLLLFILCKKWGGGGLDARMPPHPTPPPTPPPSVRNSV</sequence>
<comment type="caution">
    <text evidence="3">The sequence shown here is derived from an EMBL/GenBank/DDBJ whole genome shotgun (WGS) entry which is preliminary data.</text>
</comment>